<reference evidence="3 4" key="1">
    <citation type="submission" date="2019-09" db="EMBL/GenBank/DDBJ databases">
        <authorList>
            <person name="Brejova B."/>
        </authorList>
    </citation>
    <scope>NUCLEOTIDE SEQUENCE [LARGE SCALE GENOMIC DNA]</scope>
</reference>
<feature type="region of interest" description="Disordered" evidence="1">
    <location>
        <begin position="95"/>
        <end position="117"/>
    </location>
</feature>
<accession>A0A5E8B727</accession>
<gene>
    <name evidence="3" type="ORF">SAPINGB_P001579</name>
</gene>
<dbReference type="EMBL" id="CABVLU010000001">
    <property type="protein sequence ID" value="VVT47173.1"/>
    <property type="molecule type" value="Genomic_DNA"/>
</dbReference>
<feature type="region of interest" description="Disordered" evidence="1">
    <location>
        <begin position="43"/>
        <end position="62"/>
    </location>
</feature>
<evidence type="ECO:0000256" key="1">
    <source>
        <dbReference type="SAM" id="MobiDB-lite"/>
    </source>
</evidence>
<dbReference type="AlphaFoldDB" id="A0A5E8B727"/>
<feature type="compositionally biased region" description="Low complexity" evidence="1">
    <location>
        <begin position="95"/>
        <end position="112"/>
    </location>
</feature>
<keyword evidence="2" id="KW-0812">Transmembrane</keyword>
<keyword evidence="4" id="KW-1185">Reference proteome</keyword>
<feature type="compositionally biased region" description="Low complexity" evidence="1">
    <location>
        <begin position="51"/>
        <end position="60"/>
    </location>
</feature>
<keyword evidence="2" id="KW-0472">Membrane</keyword>
<dbReference type="Proteomes" id="UP000398389">
    <property type="component" value="Unassembled WGS sequence"/>
</dbReference>
<evidence type="ECO:0000313" key="4">
    <source>
        <dbReference type="Proteomes" id="UP000398389"/>
    </source>
</evidence>
<keyword evidence="2" id="KW-1133">Transmembrane helix</keyword>
<dbReference type="GeneID" id="43580400"/>
<feature type="transmembrane region" description="Helical" evidence="2">
    <location>
        <begin position="257"/>
        <end position="277"/>
    </location>
</feature>
<evidence type="ECO:0000313" key="3">
    <source>
        <dbReference type="EMBL" id="VVT47173.1"/>
    </source>
</evidence>
<dbReference type="RefSeq" id="XP_031852191.1">
    <property type="nucleotide sequence ID" value="XM_031996300.1"/>
</dbReference>
<evidence type="ECO:0000256" key="2">
    <source>
        <dbReference type="SAM" id="Phobius"/>
    </source>
</evidence>
<name>A0A5E8B727_9ASCO</name>
<proteinExistence type="predicted"/>
<organism evidence="3 4">
    <name type="scientific">Magnusiomyces paraingens</name>
    <dbReference type="NCBI Taxonomy" id="2606893"/>
    <lineage>
        <taxon>Eukaryota</taxon>
        <taxon>Fungi</taxon>
        <taxon>Dikarya</taxon>
        <taxon>Ascomycota</taxon>
        <taxon>Saccharomycotina</taxon>
        <taxon>Dipodascomycetes</taxon>
        <taxon>Dipodascales</taxon>
        <taxon>Dipodascaceae</taxon>
        <taxon>Magnusiomyces</taxon>
    </lineage>
</organism>
<protein>
    <submittedName>
        <fullName evidence="3">Uncharacterized protein</fullName>
    </submittedName>
</protein>
<sequence length="279" mass="29363">MQLRFWIVAVTTANALVIEIDSRYATLDGNRIVDPRPRIVKVHDDDTSINSPSSSSSSPPNAHILERRASQELYTVTLSSVNGKSNVYAGTFMTTTTTEPSSSSSNSATLQTETSTVSSIDTSQKELDVAMALGAIIVVKAGLDQVLDGGFKLSPYLSIESTTSPFSTEPTVATITTSSSQRSTITRTLTSTILKTISTSGDIVSSQDTLTSYANPVSHASGVVKLAIMAEVSSMTSTLMQSETLATLESSGGTVKVQGSVMFALITTITVIFVVLLSG</sequence>